<evidence type="ECO:0000313" key="3">
    <source>
        <dbReference type="Proteomes" id="UP000255467"/>
    </source>
</evidence>
<dbReference type="EMBL" id="UGRY01000003">
    <property type="protein sequence ID" value="SUD47894.1"/>
    <property type="molecule type" value="Genomic_DNA"/>
</dbReference>
<dbReference type="AlphaFoldDB" id="A0A379JHK5"/>
<dbReference type="OrthoDB" id="4544694at2"/>
<organism evidence="2 3">
    <name type="scientific">Nocardia otitidiscaviarum</name>
    <dbReference type="NCBI Taxonomy" id="1823"/>
    <lineage>
        <taxon>Bacteria</taxon>
        <taxon>Bacillati</taxon>
        <taxon>Actinomycetota</taxon>
        <taxon>Actinomycetes</taxon>
        <taxon>Mycobacteriales</taxon>
        <taxon>Nocardiaceae</taxon>
        <taxon>Nocardia</taxon>
    </lineage>
</organism>
<evidence type="ECO:0000313" key="1">
    <source>
        <dbReference type="EMBL" id="SUA72637.1"/>
    </source>
</evidence>
<proteinExistence type="predicted"/>
<evidence type="ECO:0000313" key="2">
    <source>
        <dbReference type="EMBL" id="SUD47894.1"/>
    </source>
</evidence>
<dbReference type="Proteomes" id="UP000255467">
    <property type="component" value="Unassembled WGS sequence"/>
</dbReference>
<accession>A0A379JHK5</accession>
<gene>
    <name evidence="1" type="ORF">NCTC1934_00065</name>
    <name evidence="2" type="ORF">NCTC1934_05219</name>
</gene>
<keyword evidence="3" id="KW-1185">Reference proteome</keyword>
<reference evidence="2 3" key="1">
    <citation type="submission" date="2018-06" db="EMBL/GenBank/DDBJ databases">
        <authorList>
            <consortium name="Pathogen Informatics"/>
            <person name="Doyle S."/>
        </authorList>
    </citation>
    <scope>NUCLEOTIDE SEQUENCE [LARGE SCALE GENOMIC DNA]</scope>
    <source>
        <strain evidence="2 3">NCTC1934</strain>
    </source>
</reference>
<dbReference type="EMBL" id="UGRY01000002">
    <property type="protein sequence ID" value="SUA72637.1"/>
    <property type="molecule type" value="Genomic_DNA"/>
</dbReference>
<protein>
    <submittedName>
        <fullName evidence="2">Uncharacterized protein</fullName>
    </submittedName>
</protein>
<sequence>MTAAILPPVRTDRARDVGVHCFLGLRRFAEVAGVPYDRLQKWRIRGPIYVPPPVVMVGRWPGWPLPMIETWAPIVVAGDGPVPPQWQWPEPTIMCRDSVSMCREHRVANAGLWLRISRGELPAAEVWVDDKPGWIIR</sequence>
<name>A0A379JHK5_9NOCA</name>
<dbReference type="RefSeq" id="WP_115061416.1">
    <property type="nucleotide sequence ID" value="NZ_UGRY01000002.1"/>
</dbReference>